<comment type="caution">
    <text evidence="2">The sequence shown here is derived from an EMBL/GenBank/DDBJ whole genome shotgun (WGS) entry which is preliminary data.</text>
</comment>
<sequence length="240" mass="27589">MNGFAKKLTLLIFILIPSVEAEQSLQVVTEGWWPFNYVDETGELVGSSTVWVKSVLEKAKIPYHLDMYPWHRSYNLALKRKNVLIYSIFRSPKRESLFHWVCSLPEKPVNKIYKLSSRSDIVVKNNEDLHNYSVNVIRGAYTHDYLLSLGLTEERNIHLAADNDANVNKLLLGRVDLIVDFDHSIQRILKENGLQTNHVEVVHTFKKDPKLCMAISKGTPQTTVDRIKNAHQALLEQNPQ</sequence>
<accession>A0A7Y0LBR6</accession>
<dbReference type="PANTHER" id="PTHR38834">
    <property type="entry name" value="PERIPLASMIC SUBSTRATE BINDING PROTEIN FAMILY 3"/>
    <property type="match status" value="1"/>
</dbReference>
<dbReference type="Proteomes" id="UP000568664">
    <property type="component" value="Unassembled WGS sequence"/>
</dbReference>
<feature type="chain" id="PRO_5030832027" evidence="1">
    <location>
        <begin position="22"/>
        <end position="240"/>
    </location>
</feature>
<dbReference type="RefSeq" id="WP_169074606.1">
    <property type="nucleotide sequence ID" value="NZ_JABBXH010000002.1"/>
</dbReference>
<evidence type="ECO:0000313" key="3">
    <source>
        <dbReference type="Proteomes" id="UP000568664"/>
    </source>
</evidence>
<dbReference type="Gene3D" id="3.40.190.10">
    <property type="entry name" value="Periplasmic binding protein-like II"/>
    <property type="match status" value="2"/>
</dbReference>
<protein>
    <submittedName>
        <fullName evidence="2">Amino acid ABC transporter substrate-binding protein</fullName>
    </submittedName>
</protein>
<gene>
    <name evidence="2" type="ORF">HII17_06895</name>
</gene>
<feature type="signal peptide" evidence="1">
    <location>
        <begin position="1"/>
        <end position="21"/>
    </location>
</feature>
<reference evidence="2 3" key="1">
    <citation type="submission" date="2020-04" db="EMBL/GenBank/DDBJ databases">
        <title>Thalassotalea sp. M1531, isolated from the surface of marine red alga.</title>
        <authorList>
            <person name="Pang L."/>
            <person name="Lu D.-C."/>
        </authorList>
    </citation>
    <scope>NUCLEOTIDE SEQUENCE [LARGE SCALE GENOMIC DNA]</scope>
    <source>
        <strain evidence="2 3">M1531</strain>
    </source>
</reference>
<dbReference type="EMBL" id="JABBXH010000002">
    <property type="protein sequence ID" value="NMP31283.1"/>
    <property type="molecule type" value="Genomic_DNA"/>
</dbReference>
<name>A0A7Y0LBR6_9GAMM</name>
<dbReference type="AlphaFoldDB" id="A0A7Y0LBR6"/>
<proteinExistence type="predicted"/>
<evidence type="ECO:0000313" key="2">
    <source>
        <dbReference type="EMBL" id="NMP31283.1"/>
    </source>
</evidence>
<dbReference type="PANTHER" id="PTHR38834:SF3">
    <property type="entry name" value="SOLUTE-BINDING PROTEIN FAMILY 3_N-TERMINAL DOMAIN-CONTAINING PROTEIN"/>
    <property type="match status" value="1"/>
</dbReference>
<organism evidence="2 3">
    <name type="scientific">Thalassotalea algicola</name>
    <dbReference type="NCBI Taxonomy" id="2716224"/>
    <lineage>
        <taxon>Bacteria</taxon>
        <taxon>Pseudomonadati</taxon>
        <taxon>Pseudomonadota</taxon>
        <taxon>Gammaproteobacteria</taxon>
        <taxon>Alteromonadales</taxon>
        <taxon>Colwelliaceae</taxon>
        <taxon>Thalassotalea</taxon>
    </lineage>
</organism>
<evidence type="ECO:0000256" key="1">
    <source>
        <dbReference type="SAM" id="SignalP"/>
    </source>
</evidence>
<keyword evidence="1" id="KW-0732">Signal</keyword>
<keyword evidence="3" id="KW-1185">Reference proteome</keyword>
<dbReference type="SUPFAM" id="SSF53850">
    <property type="entry name" value="Periplasmic binding protein-like II"/>
    <property type="match status" value="1"/>
</dbReference>